<gene>
    <name evidence="6" type="primary">cysA</name>
</gene>
<dbReference type="FunFam" id="3.40.50.300:FF:000425">
    <property type="entry name" value="Probable ABC transporter, ATP-binding subunit"/>
    <property type="match status" value="1"/>
</dbReference>
<keyword evidence="4" id="KW-0764">Sulfate transport</keyword>
<sequence>MSILIENISKNFGKKSIVSKINLEIESGKIAALLGPSGSGKSTLLRTIAGFLKPDTGRVWFLRKNVTLLPVRKRKIGFVSQDCSLFPKMTVLENINFGLNKEKVQYSSRLNNLLDLLKLRKFLKFYPNQLSGGQKQRVAFTRALALEPTTLLLDEPFSALDIKLKNTLKSWIKDLHSEKDVTSIIITHDIHEAMETSDVVIILKDGIVEQFGSPEEVYKYPATPFIKSFLKI</sequence>
<evidence type="ECO:0000256" key="2">
    <source>
        <dbReference type="ARBA" id="ARBA00022741"/>
    </source>
</evidence>
<protein>
    <submittedName>
        <fullName evidence="6">Sulfate ABC transporter ATP-binding subunit</fullName>
    </submittedName>
</protein>
<dbReference type="AlphaFoldDB" id="A0A386AZQ7"/>
<dbReference type="RefSeq" id="YP_009518989.1">
    <property type="nucleotide sequence ID" value="NC_039521.1"/>
</dbReference>
<dbReference type="InterPro" id="IPR003593">
    <property type="entry name" value="AAA+_ATPase"/>
</dbReference>
<dbReference type="PANTHER" id="PTHR42781">
    <property type="entry name" value="SPERMIDINE/PUTRESCINE IMPORT ATP-BINDING PROTEIN POTA"/>
    <property type="match status" value="1"/>
</dbReference>
<dbReference type="Pfam" id="PF00005">
    <property type="entry name" value="ABC_tran"/>
    <property type="match status" value="1"/>
</dbReference>
<evidence type="ECO:0000256" key="4">
    <source>
        <dbReference type="ARBA" id="ARBA00023032"/>
    </source>
</evidence>
<evidence type="ECO:0000256" key="1">
    <source>
        <dbReference type="ARBA" id="ARBA00022448"/>
    </source>
</evidence>
<dbReference type="InterPro" id="IPR050093">
    <property type="entry name" value="ABC_SmlMolc_Importer"/>
</dbReference>
<name>A0A386AZQ7_9CHLO</name>
<proteinExistence type="predicted"/>
<dbReference type="InterPro" id="IPR003439">
    <property type="entry name" value="ABC_transporter-like_ATP-bd"/>
</dbReference>
<evidence type="ECO:0000256" key="3">
    <source>
        <dbReference type="ARBA" id="ARBA00022840"/>
    </source>
</evidence>
<organism evidence="6">
    <name type="scientific">Boodleopsis sp. H.0758</name>
    <dbReference type="NCBI Taxonomy" id="2320802"/>
    <lineage>
        <taxon>Eukaryota</taxon>
        <taxon>Viridiplantae</taxon>
        <taxon>Chlorophyta</taxon>
        <taxon>core chlorophytes</taxon>
        <taxon>Ulvophyceae</taxon>
        <taxon>TCBD clade</taxon>
        <taxon>Bryopsidales</taxon>
        <taxon>Halimedineae</taxon>
        <taxon>Halimedaceae</taxon>
        <taxon>Rhipileae</taxon>
        <taxon>Boodleopsis</taxon>
    </lineage>
</organism>
<dbReference type="GO" id="GO:0005524">
    <property type="term" value="F:ATP binding"/>
    <property type="evidence" value="ECO:0007669"/>
    <property type="project" value="UniProtKB-KW"/>
</dbReference>
<dbReference type="EMBL" id="MH591104">
    <property type="protein sequence ID" value="AYC64925.1"/>
    <property type="molecule type" value="Genomic_DNA"/>
</dbReference>
<keyword evidence="3 6" id="KW-0067">ATP-binding</keyword>
<dbReference type="PANTHER" id="PTHR42781:SF4">
    <property type="entry name" value="SPERMIDINE_PUTRESCINE IMPORT ATP-BINDING PROTEIN POTA"/>
    <property type="match status" value="1"/>
</dbReference>
<reference evidence="6" key="1">
    <citation type="submission" date="2018-07" db="EMBL/GenBank/DDBJ databases">
        <authorList>
            <person name="Quirk P.G."/>
            <person name="Krulwich T.A."/>
        </authorList>
    </citation>
    <scope>NUCLEOTIDE SEQUENCE</scope>
</reference>
<keyword evidence="1" id="KW-0813">Transport</keyword>
<dbReference type="SMART" id="SM00382">
    <property type="entry name" value="AAA"/>
    <property type="match status" value="1"/>
</dbReference>
<geneLocation type="chloroplast" evidence="6"/>
<dbReference type="InterPro" id="IPR027417">
    <property type="entry name" value="P-loop_NTPase"/>
</dbReference>
<feature type="domain" description="ABC transporter" evidence="5">
    <location>
        <begin position="3"/>
        <end position="230"/>
    </location>
</feature>
<keyword evidence="6" id="KW-0150">Chloroplast</keyword>
<evidence type="ECO:0000259" key="5">
    <source>
        <dbReference type="PROSITE" id="PS50893"/>
    </source>
</evidence>
<dbReference type="GO" id="GO:0016887">
    <property type="term" value="F:ATP hydrolysis activity"/>
    <property type="evidence" value="ECO:0007669"/>
    <property type="project" value="InterPro"/>
</dbReference>
<keyword evidence="6" id="KW-0934">Plastid</keyword>
<accession>A0A386AZQ7</accession>
<keyword evidence="2" id="KW-0547">Nucleotide-binding</keyword>
<dbReference type="GeneID" id="38278737"/>
<evidence type="ECO:0000313" key="6">
    <source>
        <dbReference type="EMBL" id="AYC64925.1"/>
    </source>
</evidence>
<dbReference type="PROSITE" id="PS50893">
    <property type="entry name" value="ABC_TRANSPORTER_2"/>
    <property type="match status" value="1"/>
</dbReference>
<dbReference type="SUPFAM" id="SSF52540">
    <property type="entry name" value="P-loop containing nucleoside triphosphate hydrolases"/>
    <property type="match status" value="1"/>
</dbReference>
<dbReference type="Gene3D" id="3.40.50.300">
    <property type="entry name" value="P-loop containing nucleotide triphosphate hydrolases"/>
    <property type="match status" value="1"/>
</dbReference>
<reference evidence="6" key="2">
    <citation type="journal article" date="2019" name="Mol. Phylogenet. Evol.">
        <title>Reassessment of the classification of bryopsidales (chlorophyta) based on chloroplast phylogenomic analyses.</title>
        <authorList>
            <person name="Cremen M.C."/>
            <person name="Leliaert F."/>
            <person name="West J."/>
            <person name="Lam D.W."/>
            <person name="Shimada S."/>
            <person name="Lopez-Bautista J.M."/>
            <person name="Verbruggen H."/>
        </authorList>
    </citation>
    <scope>NUCLEOTIDE SEQUENCE</scope>
</reference>